<dbReference type="EMBL" id="ML122261">
    <property type="protein sequence ID" value="RPD61551.1"/>
    <property type="molecule type" value="Genomic_DNA"/>
</dbReference>
<proteinExistence type="predicted"/>
<keyword evidence="2" id="KW-1185">Reference proteome</keyword>
<reference evidence="1" key="1">
    <citation type="journal article" date="2018" name="Genome Biol. Evol.">
        <title>Genomics and development of Lentinus tigrinus, a white-rot wood-decaying mushroom with dimorphic fruiting bodies.</title>
        <authorList>
            <person name="Wu B."/>
            <person name="Xu Z."/>
            <person name="Knudson A."/>
            <person name="Carlson A."/>
            <person name="Chen N."/>
            <person name="Kovaka S."/>
            <person name="LaButti K."/>
            <person name="Lipzen A."/>
            <person name="Pennachio C."/>
            <person name="Riley R."/>
            <person name="Schakwitz W."/>
            <person name="Umezawa K."/>
            <person name="Ohm R.A."/>
            <person name="Grigoriev I.V."/>
            <person name="Nagy L.G."/>
            <person name="Gibbons J."/>
            <person name="Hibbett D."/>
        </authorList>
    </citation>
    <scope>NUCLEOTIDE SEQUENCE [LARGE SCALE GENOMIC DNA]</scope>
    <source>
        <strain evidence="1">ALCF2SS1-6</strain>
    </source>
</reference>
<evidence type="ECO:0000313" key="2">
    <source>
        <dbReference type="Proteomes" id="UP000313359"/>
    </source>
</evidence>
<dbReference type="Proteomes" id="UP000313359">
    <property type="component" value="Unassembled WGS sequence"/>
</dbReference>
<protein>
    <submittedName>
        <fullName evidence="1">Uncharacterized protein</fullName>
    </submittedName>
</protein>
<sequence>MQPEQLDLTVQYYRPEDTGATPSSTQDILNNAERLVFSVTKDVRWYNPPSSNSLSFAIGANCYQWDRETPTSEKNTGVHGDRTITEWEEDVAVKDDELWALPDLEEFDHSRLHRLLDLQPPPPALCDDSSARKLCSPVPTPRNMAVCRKRSPEQDAPLTSQTCKRPKIDESSLRDIIPEPHFFPSRATTDDPGYQLPLLKLQYAPIPPHTLASAMDYIQDPYARLAWIIPVRGRLQWDGATAASVLACSHDPSAPVSDGQLPSINSDSSGTELIWTRDSLNDLWNVVKTLREGGRFGPLSLSFHVAMPAALASSMEQYSYVGSHKQASTSISISLSSSLSIYEPQTQHNRLPLRAIDYIKVYHDAKYTMNLRTVLRAWSYEKAGQKIRLLKEAKLVLVDELSRGLVIC</sequence>
<evidence type="ECO:0000313" key="1">
    <source>
        <dbReference type="EMBL" id="RPD61551.1"/>
    </source>
</evidence>
<accession>A0A5C2SCY9</accession>
<dbReference type="OrthoDB" id="3143319at2759"/>
<dbReference type="AlphaFoldDB" id="A0A5C2SCY9"/>
<gene>
    <name evidence="1" type="ORF">L227DRAFT_500005</name>
</gene>
<organism evidence="1 2">
    <name type="scientific">Lentinus tigrinus ALCF2SS1-6</name>
    <dbReference type="NCBI Taxonomy" id="1328759"/>
    <lineage>
        <taxon>Eukaryota</taxon>
        <taxon>Fungi</taxon>
        <taxon>Dikarya</taxon>
        <taxon>Basidiomycota</taxon>
        <taxon>Agaricomycotina</taxon>
        <taxon>Agaricomycetes</taxon>
        <taxon>Polyporales</taxon>
        <taxon>Polyporaceae</taxon>
        <taxon>Lentinus</taxon>
    </lineage>
</organism>
<dbReference type="STRING" id="1328759.A0A5C2SCY9"/>
<name>A0A5C2SCY9_9APHY</name>